<dbReference type="Proteomes" id="UP000308886">
    <property type="component" value="Unassembled WGS sequence"/>
</dbReference>
<organism evidence="1 2">
    <name type="scientific">Palleniella muris</name>
    <dbReference type="NCBI Taxonomy" id="3038145"/>
    <lineage>
        <taxon>Bacteria</taxon>
        <taxon>Pseudomonadati</taxon>
        <taxon>Bacteroidota</taxon>
        <taxon>Bacteroidia</taxon>
        <taxon>Bacteroidales</taxon>
        <taxon>Prevotellaceae</taxon>
        <taxon>Palleniella</taxon>
    </lineage>
</organism>
<sequence>MFVKISVYQKHRNTCRFASNRLAMVAKWQNNGDADFRNVPACQRLMCLQPFRGRAKDMTWQVKNRQEQSFLWLSELFLLIFLHL</sequence>
<comment type="caution">
    <text evidence="1">The sequence shown here is derived from an EMBL/GenBank/DDBJ whole genome shotgun (WGS) entry which is preliminary data.</text>
</comment>
<name>A0AC61QS30_9BACT</name>
<evidence type="ECO:0000313" key="1">
    <source>
        <dbReference type="EMBL" id="TGX83155.1"/>
    </source>
</evidence>
<protein>
    <submittedName>
        <fullName evidence="1">Uncharacterized protein</fullName>
    </submittedName>
</protein>
<gene>
    <name evidence="1" type="ORF">E5358_04215</name>
</gene>
<keyword evidence="2" id="KW-1185">Reference proteome</keyword>
<dbReference type="EMBL" id="SRZC01000005">
    <property type="protein sequence ID" value="TGX83155.1"/>
    <property type="molecule type" value="Genomic_DNA"/>
</dbReference>
<reference evidence="1" key="1">
    <citation type="submission" date="2019-04" db="EMBL/GenBank/DDBJ databases">
        <title>Microbes associate with the intestines of laboratory mice.</title>
        <authorList>
            <person name="Navarre W."/>
            <person name="Wong E."/>
            <person name="Huang K."/>
            <person name="Tropini C."/>
            <person name="Ng K."/>
            <person name="Yu B."/>
        </authorList>
    </citation>
    <scope>NUCLEOTIDE SEQUENCE</scope>
    <source>
        <strain evidence="1">NM73_A23</strain>
    </source>
</reference>
<accession>A0AC61QS30</accession>
<evidence type="ECO:0000313" key="2">
    <source>
        <dbReference type="Proteomes" id="UP000308886"/>
    </source>
</evidence>
<proteinExistence type="predicted"/>